<evidence type="ECO:0000256" key="7">
    <source>
        <dbReference type="ARBA" id="ARBA00023242"/>
    </source>
</evidence>
<keyword evidence="7" id="KW-0539">Nucleus</keyword>
<evidence type="ECO:0000256" key="6">
    <source>
        <dbReference type="ARBA" id="ARBA00023163"/>
    </source>
</evidence>
<dbReference type="HOGENOM" id="CLU_1391107_0_0_1"/>
<evidence type="ECO:0000256" key="8">
    <source>
        <dbReference type="ARBA" id="ARBA00031256"/>
    </source>
</evidence>
<dbReference type="EMBL" id="KB932883">
    <property type="protein sequence ID" value="EOO02926.1"/>
    <property type="molecule type" value="Genomic_DNA"/>
</dbReference>
<keyword evidence="6" id="KW-0804">Transcription</keyword>
<comment type="similarity">
    <text evidence="2">Belongs to the Mediator complex subunit 5 family.</text>
</comment>
<evidence type="ECO:0000256" key="2">
    <source>
        <dbReference type="ARBA" id="ARBA00008782"/>
    </source>
</evidence>
<evidence type="ECO:0000313" key="9">
    <source>
        <dbReference type="EMBL" id="EOO02926.1"/>
    </source>
</evidence>
<organism evidence="9 10">
    <name type="scientific">Phaeoacremonium minimum (strain UCR-PA7)</name>
    <name type="common">Esca disease fungus</name>
    <name type="synonym">Togninia minima</name>
    <dbReference type="NCBI Taxonomy" id="1286976"/>
    <lineage>
        <taxon>Eukaryota</taxon>
        <taxon>Fungi</taxon>
        <taxon>Dikarya</taxon>
        <taxon>Ascomycota</taxon>
        <taxon>Pezizomycotina</taxon>
        <taxon>Sordariomycetes</taxon>
        <taxon>Sordariomycetidae</taxon>
        <taxon>Togniniales</taxon>
        <taxon>Togniniaceae</taxon>
        <taxon>Phaeoacremonium</taxon>
    </lineage>
</organism>
<evidence type="ECO:0000256" key="1">
    <source>
        <dbReference type="ARBA" id="ARBA00004123"/>
    </source>
</evidence>
<keyword evidence="10" id="KW-1185">Reference proteome</keyword>
<dbReference type="GO" id="GO:0016592">
    <property type="term" value="C:mediator complex"/>
    <property type="evidence" value="ECO:0007669"/>
    <property type="project" value="InterPro"/>
</dbReference>
<evidence type="ECO:0000313" key="10">
    <source>
        <dbReference type="Proteomes" id="UP000014074"/>
    </source>
</evidence>
<gene>
    <name evidence="9" type="ORF">UCRPA7_1522</name>
</gene>
<evidence type="ECO:0000256" key="5">
    <source>
        <dbReference type="ARBA" id="ARBA00023159"/>
    </source>
</evidence>
<comment type="subcellular location">
    <subcellularLocation>
        <location evidence="1">Nucleus</location>
    </subcellularLocation>
</comment>
<dbReference type="RefSeq" id="XP_007912293.1">
    <property type="nucleotide sequence ID" value="XM_007914102.1"/>
</dbReference>
<evidence type="ECO:0000256" key="3">
    <source>
        <dbReference type="ARBA" id="ARBA00020628"/>
    </source>
</evidence>
<keyword evidence="5" id="KW-0010">Activator</keyword>
<dbReference type="InterPro" id="IPR014801">
    <property type="entry name" value="Mediator_Med5_fun"/>
</dbReference>
<dbReference type="GO" id="GO:0003712">
    <property type="term" value="F:transcription coregulator activity"/>
    <property type="evidence" value="ECO:0007669"/>
    <property type="project" value="InterPro"/>
</dbReference>
<name>R8BU84_PHAM7</name>
<evidence type="ECO:0000256" key="4">
    <source>
        <dbReference type="ARBA" id="ARBA00023015"/>
    </source>
</evidence>
<dbReference type="GeneID" id="19321679"/>
<sequence>MLHIIVEEMKQLTEAGSGSVAYDVGTALVCAPDVTSDDQPLTISLLDESGNVPASPQRRISLREALKWEAEEWKKIQKTDPVMAETVVRLYRKVEAQMVVTQAPTVLQTELGTLEGAALDDAMAAAAAAASAVPDDAMTIDTTGMGLGLGTGGGDLSLGASSANSAGGLDLGADNDIFSGLGSLDGWDGMDGMDLS</sequence>
<dbReference type="AlphaFoldDB" id="R8BU84"/>
<keyword evidence="4" id="KW-0805">Transcription regulation</keyword>
<dbReference type="PANTHER" id="PTHR35784:SF1">
    <property type="entry name" value="MEDIATOR OF RNA POLYMERASE II TRANSCRIPTION SUBUNIT 5"/>
    <property type="match status" value="1"/>
</dbReference>
<dbReference type="OrthoDB" id="4845053at2759"/>
<proteinExistence type="inferred from homology"/>
<dbReference type="Proteomes" id="UP000014074">
    <property type="component" value="Unassembled WGS sequence"/>
</dbReference>
<dbReference type="GO" id="GO:0006357">
    <property type="term" value="P:regulation of transcription by RNA polymerase II"/>
    <property type="evidence" value="ECO:0007669"/>
    <property type="project" value="InterPro"/>
</dbReference>
<dbReference type="eggNOG" id="ENOG502R1HB">
    <property type="taxonomic scope" value="Eukaryota"/>
</dbReference>
<reference evidence="10" key="1">
    <citation type="journal article" date="2013" name="Genome Announc.">
        <title>Draft genome sequence of the ascomycete Phaeoacremonium aleophilum strain UCR-PA7, a causal agent of the esca disease complex in grapevines.</title>
        <authorList>
            <person name="Blanco-Ulate B."/>
            <person name="Rolshausen P."/>
            <person name="Cantu D."/>
        </authorList>
    </citation>
    <scope>NUCLEOTIDE SEQUENCE [LARGE SCALE GENOMIC DNA]</scope>
    <source>
        <strain evidence="10">UCR-PA7</strain>
    </source>
</reference>
<protein>
    <recommendedName>
        <fullName evidence="3">Mediator of RNA polymerase II transcription subunit 5</fullName>
    </recommendedName>
    <alternativeName>
        <fullName evidence="8">Mediator complex subunit 5</fullName>
    </alternativeName>
</protein>
<accession>R8BU84</accession>
<dbReference type="KEGG" id="tmn:UCRPA7_1522"/>
<dbReference type="PANTHER" id="PTHR35784">
    <property type="entry name" value="MEDIATOR OF RNA POLYMERASE II TRANSCRIPTION SUBUNIT 5"/>
    <property type="match status" value="1"/>
</dbReference>